<evidence type="ECO:0000256" key="10">
    <source>
        <dbReference type="ARBA" id="ARBA00051515"/>
    </source>
</evidence>
<dbReference type="PANTHER" id="PTHR11086">
    <property type="entry name" value="DEOXYCYTIDYLATE DEAMINASE-RELATED"/>
    <property type="match status" value="1"/>
</dbReference>
<feature type="binding site" evidence="14">
    <location>
        <position position="99"/>
    </location>
    <ligand>
        <name>Zn(2+)</name>
        <dbReference type="ChEBI" id="CHEBI:29105"/>
        <note>catalytic</note>
    </ligand>
</feature>
<dbReference type="Gene3D" id="3.40.140.10">
    <property type="entry name" value="Cytidine Deaminase, domain 2"/>
    <property type="match status" value="1"/>
</dbReference>
<evidence type="ECO:0000256" key="7">
    <source>
        <dbReference type="ARBA" id="ARBA00038938"/>
    </source>
</evidence>
<dbReference type="Proteomes" id="UP000504632">
    <property type="component" value="Chromosome 11"/>
</dbReference>
<evidence type="ECO:0000256" key="9">
    <source>
        <dbReference type="ARBA" id="ARBA00050096"/>
    </source>
</evidence>
<evidence type="ECO:0000256" key="2">
    <source>
        <dbReference type="ARBA" id="ARBA00006576"/>
    </source>
</evidence>
<evidence type="ECO:0000256" key="8">
    <source>
        <dbReference type="ARBA" id="ARBA00041763"/>
    </source>
</evidence>
<dbReference type="GeneID" id="115824204"/>
<dbReference type="OrthoDB" id="6710946at2759"/>
<dbReference type="EC" id="3.5.4.12" evidence="7"/>
<keyword evidence="16" id="KW-1185">Reference proteome</keyword>
<comment type="cofactor">
    <cofactor evidence="1 14">
        <name>Zn(2+)</name>
        <dbReference type="ChEBI" id="CHEBI:29105"/>
    </cofactor>
</comment>
<evidence type="ECO:0000256" key="14">
    <source>
        <dbReference type="PIRSR" id="PIRSR006019-2"/>
    </source>
</evidence>
<dbReference type="GO" id="GO:0008270">
    <property type="term" value="F:zinc ion binding"/>
    <property type="evidence" value="ECO:0007669"/>
    <property type="project" value="InterPro"/>
</dbReference>
<dbReference type="GO" id="GO:0005737">
    <property type="term" value="C:cytoplasm"/>
    <property type="evidence" value="ECO:0007669"/>
    <property type="project" value="TreeGrafter"/>
</dbReference>
<evidence type="ECO:0000256" key="3">
    <source>
        <dbReference type="ARBA" id="ARBA00022723"/>
    </source>
</evidence>
<feature type="binding site" evidence="14">
    <location>
        <position position="102"/>
    </location>
    <ligand>
        <name>Zn(2+)</name>
        <dbReference type="ChEBI" id="CHEBI:29105"/>
        <note>catalytic</note>
    </ligand>
</feature>
<dbReference type="InterPro" id="IPR002125">
    <property type="entry name" value="CMP_dCMP_dom"/>
</dbReference>
<evidence type="ECO:0000259" key="15">
    <source>
        <dbReference type="PROSITE" id="PS51747"/>
    </source>
</evidence>
<evidence type="ECO:0000256" key="11">
    <source>
        <dbReference type="ARBA" id="ARBA00059334"/>
    </source>
</evidence>
<evidence type="ECO:0000256" key="6">
    <source>
        <dbReference type="ARBA" id="ARBA00022833"/>
    </source>
</evidence>
<organism evidence="16 17">
    <name type="scientific">Chanos chanos</name>
    <name type="common">Milkfish</name>
    <name type="synonym">Mugil chanos</name>
    <dbReference type="NCBI Taxonomy" id="29144"/>
    <lineage>
        <taxon>Eukaryota</taxon>
        <taxon>Metazoa</taxon>
        <taxon>Chordata</taxon>
        <taxon>Craniata</taxon>
        <taxon>Vertebrata</taxon>
        <taxon>Euteleostomi</taxon>
        <taxon>Actinopterygii</taxon>
        <taxon>Neopterygii</taxon>
        <taxon>Teleostei</taxon>
        <taxon>Ostariophysi</taxon>
        <taxon>Gonorynchiformes</taxon>
        <taxon>Chanidae</taxon>
        <taxon>Chanos</taxon>
    </lineage>
</organism>
<dbReference type="InterPro" id="IPR035105">
    <property type="entry name" value="Deoxycytidylate_deaminase_dom"/>
</dbReference>
<dbReference type="GO" id="GO:0009165">
    <property type="term" value="P:nucleotide biosynthetic process"/>
    <property type="evidence" value="ECO:0007669"/>
    <property type="project" value="UniProtKB-KW"/>
</dbReference>
<evidence type="ECO:0000256" key="13">
    <source>
        <dbReference type="PIRSR" id="PIRSR006019-1"/>
    </source>
</evidence>
<dbReference type="PANTHER" id="PTHR11086:SF18">
    <property type="entry name" value="DEOXYCYTIDYLATE DEAMINASE"/>
    <property type="match status" value="1"/>
</dbReference>
<dbReference type="GO" id="GO:0006220">
    <property type="term" value="P:pyrimidine nucleotide metabolic process"/>
    <property type="evidence" value="ECO:0007669"/>
    <property type="project" value="InterPro"/>
</dbReference>
<dbReference type="Pfam" id="PF00383">
    <property type="entry name" value="dCMP_cyt_deam_1"/>
    <property type="match status" value="1"/>
</dbReference>
<keyword evidence="3 14" id="KW-0479">Metal-binding</keyword>
<dbReference type="InterPro" id="IPR016473">
    <property type="entry name" value="dCMP_deaminase"/>
</dbReference>
<dbReference type="InterPro" id="IPR016192">
    <property type="entry name" value="APOBEC/CMP_deaminase_Zn-bd"/>
</dbReference>
<dbReference type="InParanoid" id="A0A6J2WFB4"/>
<evidence type="ECO:0000256" key="5">
    <source>
        <dbReference type="ARBA" id="ARBA00022801"/>
    </source>
</evidence>
<evidence type="ECO:0000313" key="16">
    <source>
        <dbReference type="Proteomes" id="UP000504632"/>
    </source>
</evidence>
<proteinExistence type="inferred from homology"/>
<gene>
    <name evidence="17" type="primary">LOC115824204</name>
</gene>
<dbReference type="InterPro" id="IPR015517">
    <property type="entry name" value="dCMP_deaminase-rel"/>
</dbReference>
<reference evidence="17" key="2">
    <citation type="submission" date="2025-08" db="UniProtKB">
        <authorList>
            <consortium name="RefSeq"/>
        </authorList>
    </citation>
    <scope>IDENTIFICATION</scope>
</reference>
<feature type="binding site" evidence="14">
    <location>
        <position position="73"/>
    </location>
    <ligand>
        <name>Zn(2+)</name>
        <dbReference type="ChEBI" id="CHEBI:29105"/>
        <note>catalytic</note>
    </ligand>
</feature>
<dbReference type="SUPFAM" id="SSF53927">
    <property type="entry name" value="Cytidine deaminase-like"/>
    <property type="match status" value="1"/>
</dbReference>
<keyword evidence="4" id="KW-0545">Nucleotide biosynthesis</keyword>
<sequence>MKKEDYFMAAACLAAQRSKDASTQVGAVIVNETDNKIVGTGYNGMPAGLDDELPWERGDEKNNYNKKYLYVTHAELNAIVNKNCADVNGCTMYVTLFPCNECAKLIIQSGIRKVIYLSNKYETRTETKASRRMLDQAMVDTQCTK</sequence>
<comment type="function">
    <text evidence="11">Catalyzes the deamination of dCMP to dUMP, providing the nucleoside monophosphate substrate for the thymidylate synthase/TYMS. Also, part of a nucleotide salvage pathway that eliminates epigenetically modified 5-hydroxymethyl-dCMP (hmdCMP) in a two-step process entailing deamination to cytotoxic 5-hydroxymethyl-dUMP (hmdUMP), followed by its hydrolysis into 5-hydroxymethyluracil (hmU) and 2-deoxy-D-ribose 5-phosphate (deoxyribosephosphate). Catalyzes the first step in that pathway, the deamination of 5-hydroxymethyl-dCMP (hmdCMP).</text>
</comment>
<dbReference type="AlphaFoldDB" id="A0A6J2WFB4"/>
<keyword evidence="5" id="KW-0378">Hydrolase</keyword>
<dbReference type="RefSeq" id="XP_030644170.1">
    <property type="nucleotide sequence ID" value="XM_030788310.1"/>
</dbReference>
<dbReference type="PROSITE" id="PS51747">
    <property type="entry name" value="CYT_DCMP_DEAMINASES_2"/>
    <property type="match status" value="1"/>
</dbReference>
<comment type="catalytic activity">
    <reaction evidence="10">
        <text>dCMP + H2O + H(+) = dUMP + NH4(+)</text>
        <dbReference type="Rhea" id="RHEA:22924"/>
        <dbReference type="ChEBI" id="CHEBI:15377"/>
        <dbReference type="ChEBI" id="CHEBI:15378"/>
        <dbReference type="ChEBI" id="CHEBI:28938"/>
        <dbReference type="ChEBI" id="CHEBI:57566"/>
        <dbReference type="ChEBI" id="CHEBI:246422"/>
        <dbReference type="EC" id="3.5.4.12"/>
    </reaction>
    <physiologicalReaction direction="left-to-right" evidence="10">
        <dbReference type="Rhea" id="RHEA:22925"/>
    </physiologicalReaction>
</comment>
<feature type="domain" description="CMP/dCMP-type deaminase" evidence="15">
    <location>
        <begin position="2"/>
        <end position="134"/>
    </location>
</feature>
<evidence type="ECO:0000256" key="1">
    <source>
        <dbReference type="ARBA" id="ARBA00001947"/>
    </source>
</evidence>
<protein>
    <recommendedName>
        <fullName evidence="12">Deoxycytidylate deaminase</fullName>
        <ecNumber evidence="7">3.5.4.12</ecNumber>
    </recommendedName>
    <alternativeName>
        <fullName evidence="8">dCMP deaminase</fullName>
    </alternativeName>
</protein>
<comment type="similarity">
    <text evidence="2">Belongs to the cytidine and deoxycytidylate deaminase family.</text>
</comment>
<dbReference type="PROSITE" id="PS00903">
    <property type="entry name" value="CYT_DCMP_DEAMINASES_1"/>
    <property type="match status" value="1"/>
</dbReference>
<accession>A0A6J2WFB4</accession>
<feature type="active site" description="Proton donor" evidence="13">
    <location>
        <position position="75"/>
    </location>
</feature>
<reference evidence="16" key="1">
    <citation type="submission" date="2024-06" db="UniProtKB">
        <authorList>
            <consortium name="RefSeq"/>
        </authorList>
    </citation>
    <scope>NUCLEOTIDE SEQUENCE [LARGE SCALE GENOMIC DNA]</scope>
</reference>
<dbReference type="PIRSF" id="PIRSF006019">
    <property type="entry name" value="dCMP_deaminase"/>
    <property type="match status" value="1"/>
</dbReference>
<dbReference type="InterPro" id="IPR016193">
    <property type="entry name" value="Cytidine_deaminase-like"/>
</dbReference>
<evidence type="ECO:0000256" key="4">
    <source>
        <dbReference type="ARBA" id="ARBA00022727"/>
    </source>
</evidence>
<dbReference type="CDD" id="cd01286">
    <property type="entry name" value="deoxycytidylate_deaminase"/>
    <property type="match status" value="1"/>
</dbReference>
<evidence type="ECO:0000313" key="17">
    <source>
        <dbReference type="RefSeq" id="XP_030644170.1"/>
    </source>
</evidence>
<evidence type="ECO:0000256" key="12">
    <source>
        <dbReference type="ARBA" id="ARBA00071582"/>
    </source>
</evidence>
<dbReference type="GO" id="GO:0004132">
    <property type="term" value="F:dCMP deaminase activity"/>
    <property type="evidence" value="ECO:0007669"/>
    <property type="project" value="UniProtKB-EC"/>
</dbReference>
<name>A0A6J2WFB4_CHACN</name>
<comment type="catalytic activity">
    <reaction evidence="9">
        <text>5-hydroxymethyl-dCMP + H2O + H(+) = 5-hydroxymethyl-dUMP + NH4(+)</text>
        <dbReference type="Rhea" id="RHEA:77175"/>
        <dbReference type="ChEBI" id="CHEBI:15377"/>
        <dbReference type="ChEBI" id="CHEBI:15378"/>
        <dbReference type="ChEBI" id="CHEBI:28938"/>
        <dbReference type="ChEBI" id="CHEBI:57962"/>
        <dbReference type="ChEBI" id="CHEBI:90409"/>
    </reaction>
    <physiologicalReaction direction="left-to-right" evidence="9">
        <dbReference type="Rhea" id="RHEA:77176"/>
    </physiologicalReaction>
</comment>
<dbReference type="FunFam" id="3.40.140.10:FF:000021">
    <property type="entry name" value="Deoxycytidylate deaminase"/>
    <property type="match status" value="1"/>
</dbReference>
<keyword evidence="6 14" id="KW-0862">Zinc</keyword>